<protein>
    <recommendedName>
        <fullName evidence="2">GTP cyclohydrolase 1 type 2 homolog</fullName>
    </recommendedName>
</protein>
<feature type="binding site" evidence="4">
    <location>
        <position position="64"/>
    </location>
    <ligand>
        <name>a divalent metal cation</name>
        <dbReference type="ChEBI" id="CHEBI:60240"/>
        <label>2</label>
    </ligand>
</feature>
<evidence type="ECO:0000256" key="2">
    <source>
        <dbReference type="ARBA" id="ARBA00022112"/>
    </source>
</evidence>
<dbReference type="SUPFAM" id="SSF102705">
    <property type="entry name" value="NIF3 (NGG1p interacting factor 3)-like"/>
    <property type="match status" value="1"/>
</dbReference>
<keyword evidence="3 4" id="KW-0479">Metal-binding</keyword>
<dbReference type="Pfam" id="PF01784">
    <property type="entry name" value="DUF34_NIF3"/>
    <property type="match status" value="1"/>
</dbReference>
<feature type="binding site" evidence="4">
    <location>
        <position position="27"/>
    </location>
    <ligand>
        <name>a divalent metal cation</name>
        <dbReference type="ChEBI" id="CHEBI:60240"/>
        <label>1</label>
    </ligand>
</feature>
<keyword evidence="5" id="KW-0378">Hydrolase</keyword>
<sequence>MMIALDCDQRTIEEAIAAKCDMLITHHPFLFKDLSLDLNSYVGKCIALAIKNDLVIYSSHTPLDKVSMNTWLCEALGLTEITDFEESGIAKKGTFTTPLTFDDFIARVKAVYHLPVVHVAGEKAMISRVAICGGSGSDFIHEADVDAYITGDLKYHTGEEATIQNKVLVDIGHHAEVIMVSHLKAELEKCTDLTIVESCSPDYYRYL</sequence>
<dbReference type="GO" id="GO:0046872">
    <property type="term" value="F:metal ion binding"/>
    <property type="evidence" value="ECO:0007669"/>
    <property type="project" value="UniProtKB-KW"/>
</dbReference>
<dbReference type="FunFam" id="3.40.1390.30:FF:000001">
    <property type="entry name" value="GTP cyclohydrolase 1 type 2"/>
    <property type="match status" value="1"/>
</dbReference>
<evidence type="ECO:0000256" key="4">
    <source>
        <dbReference type="PIRSR" id="PIRSR602678-1"/>
    </source>
</evidence>
<evidence type="ECO:0000256" key="1">
    <source>
        <dbReference type="ARBA" id="ARBA00006964"/>
    </source>
</evidence>
<feature type="binding site" evidence="4">
    <location>
        <position position="176"/>
    </location>
    <ligand>
        <name>a divalent metal cation</name>
        <dbReference type="ChEBI" id="CHEBI:60240"/>
        <label>1</label>
    </ligand>
</feature>
<dbReference type="InterPro" id="IPR036069">
    <property type="entry name" value="DUF34/NIF3_sf"/>
</dbReference>
<feature type="binding site" evidence="4">
    <location>
        <position position="26"/>
    </location>
    <ligand>
        <name>a divalent metal cation</name>
        <dbReference type="ChEBI" id="CHEBI:60240"/>
        <label>1</label>
    </ligand>
</feature>
<evidence type="ECO:0000256" key="3">
    <source>
        <dbReference type="ARBA" id="ARBA00022723"/>
    </source>
</evidence>
<dbReference type="NCBIfam" id="TIGR00486">
    <property type="entry name" value="YbgI_SA1388"/>
    <property type="match status" value="1"/>
</dbReference>
<comment type="similarity">
    <text evidence="1">Belongs to the GTP cyclohydrolase I type 2/NIF3 family.</text>
</comment>
<evidence type="ECO:0000313" key="5">
    <source>
        <dbReference type="EMBL" id="BBH27602.1"/>
    </source>
</evidence>
<name>A0A3G9JB21_9FIRM</name>
<organism evidence="5 6">
    <name type="scientific">Intestinibaculum porci</name>
    <dbReference type="NCBI Taxonomy" id="2487118"/>
    <lineage>
        <taxon>Bacteria</taxon>
        <taxon>Bacillati</taxon>
        <taxon>Bacillota</taxon>
        <taxon>Erysipelotrichia</taxon>
        <taxon>Erysipelotrichales</taxon>
        <taxon>Erysipelotrichaceae</taxon>
        <taxon>Intestinibaculum</taxon>
    </lineage>
</organism>
<reference evidence="5 6" key="1">
    <citation type="submission" date="2018-11" db="EMBL/GenBank/DDBJ databases">
        <title>Novel Erysipelotrichaceae bacterium isolated from small intestine of a swine.</title>
        <authorList>
            <person name="Kim J.S."/>
            <person name="Choe H."/>
            <person name="Lee Y.R."/>
            <person name="Kim K.M."/>
            <person name="Park D.S."/>
        </authorList>
    </citation>
    <scope>NUCLEOTIDE SEQUENCE [LARGE SCALE GENOMIC DNA]</scope>
    <source>
        <strain evidence="5 6">SG0102</strain>
    </source>
</reference>
<dbReference type="InParanoid" id="A0A3G9JB21"/>
<accession>A0A3G9JB21</accession>
<dbReference type="GO" id="GO:0005737">
    <property type="term" value="C:cytoplasm"/>
    <property type="evidence" value="ECO:0007669"/>
    <property type="project" value="TreeGrafter"/>
</dbReference>
<dbReference type="PANTHER" id="PTHR13799">
    <property type="entry name" value="NGG1 INTERACTING FACTOR 3"/>
    <property type="match status" value="1"/>
</dbReference>
<dbReference type="KEGG" id="ebm:SG0102_25360"/>
<dbReference type="GO" id="GO:0016787">
    <property type="term" value="F:hydrolase activity"/>
    <property type="evidence" value="ECO:0007669"/>
    <property type="project" value="UniProtKB-KW"/>
</dbReference>
<dbReference type="EMBL" id="AP019309">
    <property type="protein sequence ID" value="BBH27602.1"/>
    <property type="molecule type" value="Genomic_DNA"/>
</dbReference>
<dbReference type="PANTHER" id="PTHR13799:SF14">
    <property type="entry name" value="GTP CYCLOHYDROLASE 1 TYPE 2 HOMOLOG"/>
    <property type="match status" value="1"/>
</dbReference>
<evidence type="ECO:0000313" key="6">
    <source>
        <dbReference type="Proteomes" id="UP000268059"/>
    </source>
</evidence>
<gene>
    <name evidence="5" type="ORF">SG0102_25360</name>
</gene>
<dbReference type="FunCoup" id="A0A3G9JB21">
    <property type="interactions" value="189"/>
</dbReference>
<dbReference type="AlphaFoldDB" id="A0A3G9JB21"/>
<feature type="binding site" evidence="4">
    <location>
        <position position="173"/>
    </location>
    <ligand>
        <name>a divalent metal cation</name>
        <dbReference type="ChEBI" id="CHEBI:60240"/>
        <label>1</label>
    </ligand>
</feature>
<dbReference type="InterPro" id="IPR002678">
    <property type="entry name" value="DUF34/NIF3"/>
</dbReference>
<keyword evidence="6" id="KW-1185">Reference proteome</keyword>
<dbReference type="Gene3D" id="3.40.1390.30">
    <property type="entry name" value="NIF3 (NGG1p interacting factor 3)-like"/>
    <property type="match status" value="2"/>
</dbReference>
<dbReference type="Proteomes" id="UP000268059">
    <property type="component" value="Chromosome"/>
</dbReference>
<proteinExistence type="inferred from homology"/>